<comment type="caution">
    <text evidence="1">The sequence shown here is derived from an EMBL/GenBank/DDBJ whole genome shotgun (WGS) entry which is preliminary data.</text>
</comment>
<name>A0A644ZCE3_9ZZZZ</name>
<dbReference type="AlphaFoldDB" id="A0A644ZCE3"/>
<organism evidence="1">
    <name type="scientific">bioreactor metagenome</name>
    <dbReference type="NCBI Taxonomy" id="1076179"/>
    <lineage>
        <taxon>unclassified sequences</taxon>
        <taxon>metagenomes</taxon>
        <taxon>ecological metagenomes</taxon>
    </lineage>
</organism>
<evidence type="ECO:0000313" key="1">
    <source>
        <dbReference type="EMBL" id="MPM38562.1"/>
    </source>
</evidence>
<dbReference type="InterPro" id="IPR018701">
    <property type="entry name" value="DUF2206_membrane"/>
</dbReference>
<reference evidence="1" key="1">
    <citation type="submission" date="2019-08" db="EMBL/GenBank/DDBJ databases">
        <authorList>
            <person name="Kucharzyk K."/>
            <person name="Murdoch R.W."/>
            <person name="Higgins S."/>
            <person name="Loffler F."/>
        </authorList>
    </citation>
    <scope>NUCLEOTIDE SEQUENCE</scope>
</reference>
<dbReference type="EMBL" id="VSSQ01008326">
    <property type="protein sequence ID" value="MPM38562.1"/>
    <property type="molecule type" value="Genomic_DNA"/>
</dbReference>
<protein>
    <submittedName>
        <fullName evidence="1">Uncharacterized protein</fullName>
    </submittedName>
</protein>
<dbReference type="Pfam" id="PF09971">
    <property type="entry name" value="DUF2206"/>
    <property type="match status" value="1"/>
</dbReference>
<gene>
    <name evidence="1" type="ORF">SDC9_85191</name>
</gene>
<accession>A0A644ZCE3</accession>
<proteinExistence type="predicted"/>
<sequence length="145" mass="16811">MFFLLLTSGFFYELAGDSPVSIALNNTFDATRYNDKEVHNAKWISNNINDSKIYADPYGKYLLDEFPPNNKIDLFSEDTTDGFLYLREFNLKNETIFCFKKEKTLSKIDYISLKSDFYIYANKIYSNGGSDLLELIPKTILFLVT</sequence>